<dbReference type="InterPro" id="IPR001611">
    <property type="entry name" value="Leu-rich_rpt"/>
</dbReference>
<dbReference type="FunFam" id="3.80.10.10:FF:000299">
    <property type="entry name" value="Piriformospora indica-insensitive protein 2"/>
    <property type="match status" value="1"/>
</dbReference>
<comment type="similarity">
    <text evidence="2">Belongs to the RLP family.</text>
</comment>
<dbReference type="InterPro" id="IPR013210">
    <property type="entry name" value="LRR_N_plant-typ"/>
</dbReference>
<comment type="caution">
    <text evidence="16">The sequence shown here is derived from an EMBL/GenBank/DDBJ whole genome shotgun (WGS) entry which is preliminary data.</text>
</comment>
<gene>
    <name evidence="16" type="ORF">Fmac_015898</name>
</gene>
<keyword evidence="8 12" id="KW-1133">Transmembrane helix</keyword>
<evidence type="ECO:0000256" key="3">
    <source>
        <dbReference type="ARBA" id="ARBA00022475"/>
    </source>
</evidence>
<dbReference type="Proteomes" id="UP001603857">
    <property type="component" value="Unassembled WGS sequence"/>
</dbReference>
<feature type="domain" description="Disease resistance R13L4/SHOC-2-like LRR" evidence="15">
    <location>
        <begin position="724"/>
        <end position="825"/>
    </location>
</feature>
<feature type="chain" id="PRO_5044803169" description="Leucine-rich repeat-containing N-terminal plant-type domain-containing protein" evidence="13">
    <location>
        <begin position="22"/>
        <end position="977"/>
    </location>
</feature>
<dbReference type="SMART" id="SM00365">
    <property type="entry name" value="LRR_SD22"/>
    <property type="match status" value="4"/>
</dbReference>
<evidence type="ECO:0000256" key="11">
    <source>
        <dbReference type="ARBA" id="ARBA00023180"/>
    </source>
</evidence>
<evidence type="ECO:0000256" key="1">
    <source>
        <dbReference type="ARBA" id="ARBA00004251"/>
    </source>
</evidence>
<dbReference type="Pfam" id="PF13855">
    <property type="entry name" value="LRR_8"/>
    <property type="match status" value="1"/>
</dbReference>
<keyword evidence="5 12" id="KW-0812">Transmembrane</keyword>
<dbReference type="FunFam" id="3.80.10.10:FF:000111">
    <property type="entry name" value="LRR receptor-like serine/threonine-protein kinase ERECTA"/>
    <property type="match status" value="1"/>
</dbReference>
<dbReference type="GO" id="GO:0005886">
    <property type="term" value="C:plasma membrane"/>
    <property type="evidence" value="ECO:0007669"/>
    <property type="project" value="UniProtKB-SubCell"/>
</dbReference>
<dbReference type="InterPro" id="IPR003591">
    <property type="entry name" value="Leu-rich_rpt_typical-subtyp"/>
</dbReference>
<feature type="transmembrane region" description="Helical" evidence="12">
    <location>
        <begin position="865"/>
        <end position="888"/>
    </location>
</feature>
<keyword evidence="10" id="KW-0675">Receptor</keyword>
<dbReference type="PANTHER" id="PTHR48063:SF98">
    <property type="entry name" value="LRR RECEPTOR-LIKE SERINE_THREONINE-PROTEIN KINASE FLS2"/>
    <property type="match status" value="1"/>
</dbReference>
<sequence length="977" mass="108290">MAVPYATQVLLLSLFIVTAFSFSASKATKTSMTCIEKERNALLSFKNGIANTSDRLSSWSEESDCCTWPGVRCSNITGHVIELNLVTPIDSPYRELSGVISPSLLELKSLIRLDLSLNNFVLSPIPSFLGSMKSLRYLDLSFCGFVGLIPHHLGNLSNLQHLNLGYTTGLQIDNINWMSRLSSLEYLDLSFTSLQKEADCLQVLSALPSLLELHLQNCQIDNLTPPKGKTNFTHLQVLDLSNNNLNQEIPSWLSNFSATLVQLDLHSNFLKGKIPQIISSLKNIKSLNLQDNRLSGELPDSLGHLKHLEMLDLSKNTIICPIPSSFANLSSLKSLNLGKNQINGTIPTSFGILKNLQVLNLGANSLTVDMPVTLGTLSNLVTLDLSFNLLEGSIKELNFAKLLKLKELRLSSTKLFLSVNSRWVPPFQLEYVLLSSFGVGPKFPEWLEKQSSVKVLTMSKAGIADMVPSWFWNWTLRIELLDLSNNQLSGDISNIILNSTPSVSESVEVLNIANNSISGTISSFLCGISKATNKLSVLDVSSNVLSGDLGHCWLHWQALVHLNLGSNNLFGKIPNSIGYLSQLEFLLLDDNGIFGYIPSTLKNCSTLKLIDFGNNQLSDTLPSWVWEMPYLMVLRLRSNNFKGTISQKMCQLSFLLVLDLANNSLSGSIPNCLDEMTTMAGKYDFVVNPLSYSYGFDLSYNNYKEGLVLVPKGDELEYKDNLILVRMIDLSSNKLSGAIPTEISKLFALRFLNLSRNHLSGEIPKDMGKMKLLESLDLSLNHISGEIPQSLSELSFLSFLNLSYNNLSGRVPTSTQLQSFEELSYTGNPELCGPPVTSNCTSKEELSESASAGHANANFFGTSEFYIGMGVGFASGFWGVCSVIFFNITWRRAYFHFLDHLKAVIYVTIVLKVEEETVREQRPQTYPTLKVNDLPQTYPTLQIVAIPDGLPLHHSRFGPHVVAEFYSSAKPYARTEQ</sequence>
<dbReference type="InterPro" id="IPR055414">
    <property type="entry name" value="LRR_R13L4/SHOC2-like"/>
</dbReference>
<dbReference type="Pfam" id="PF23598">
    <property type="entry name" value="LRR_14"/>
    <property type="match status" value="2"/>
</dbReference>
<accession>A0ABD1MHZ2</accession>
<organism evidence="16 17">
    <name type="scientific">Flemingia macrophylla</name>
    <dbReference type="NCBI Taxonomy" id="520843"/>
    <lineage>
        <taxon>Eukaryota</taxon>
        <taxon>Viridiplantae</taxon>
        <taxon>Streptophyta</taxon>
        <taxon>Embryophyta</taxon>
        <taxon>Tracheophyta</taxon>
        <taxon>Spermatophyta</taxon>
        <taxon>Magnoliopsida</taxon>
        <taxon>eudicotyledons</taxon>
        <taxon>Gunneridae</taxon>
        <taxon>Pentapetalae</taxon>
        <taxon>rosids</taxon>
        <taxon>fabids</taxon>
        <taxon>Fabales</taxon>
        <taxon>Fabaceae</taxon>
        <taxon>Papilionoideae</taxon>
        <taxon>50 kb inversion clade</taxon>
        <taxon>NPAAA clade</taxon>
        <taxon>indigoferoid/millettioid clade</taxon>
        <taxon>Phaseoleae</taxon>
        <taxon>Flemingia</taxon>
    </lineage>
</organism>
<dbReference type="PANTHER" id="PTHR48063">
    <property type="entry name" value="LRR RECEPTOR-LIKE KINASE"/>
    <property type="match status" value="1"/>
</dbReference>
<dbReference type="Gene3D" id="3.80.10.10">
    <property type="entry name" value="Ribonuclease Inhibitor"/>
    <property type="match status" value="4"/>
</dbReference>
<keyword evidence="6 13" id="KW-0732">Signal</keyword>
<keyword evidence="7" id="KW-0677">Repeat</keyword>
<reference evidence="16 17" key="1">
    <citation type="submission" date="2024-08" db="EMBL/GenBank/DDBJ databases">
        <title>Insights into the chromosomal genome structure of Flemingia macrophylla.</title>
        <authorList>
            <person name="Ding Y."/>
            <person name="Zhao Y."/>
            <person name="Bi W."/>
            <person name="Wu M."/>
            <person name="Zhao G."/>
            <person name="Gong Y."/>
            <person name="Li W."/>
            <person name="Zhang P."/>
        </authorList>
    </citation>
    <scope>NUCLEOTIDE SEQUENCE [LARGE SCALE GENOMIC DNA]</scope>
    <source>
        <strain evidence="16">DYQJB</strain>
        <tissue evidence="16">Leaf</tissue>
    </source>
</reference>
<evidence type="ECO:0000256" key="6">
    <source>
        <dbReference type="ARBA" id="ARBA00022729"/>
    </source>
</evidence>
<dbReference type="AlphaFoldDB" id="A0ABD1MHZ2"/>
<dbReference type="Pfam" id="PF08263">
    <property type="entry name" value="LRRNT_2"/>
    <property type="match status" value="1"/>
</dbReference>
<feature type="domain" description="Disease resistance R13L4/SHOC-2-like LRR" evidence="15">
    <location>
        <begin position="255"/>
        <end position="456"/>
    </location>
</feature>
<keyword evidence="17" id="KW-1185">Reference proteome</keyword>
<name>A0ABD1MHZ2_9FABA</name>
<dbReference type="FunFam" id="3.80.10.10:FF:000095">
    <property type="entry name" value="LRR receptor-like serine/threonine-protein kinase GSO1"/>
    <property type="match status" value="1"/>
</dbReference>
<comment type="subcellular location">
    <subcellularLocation>
        <location evidence="1">Cell membrane</location>
        <topology evidence="1">Single-pass type I membrane protein</topology>
    </subcellularLocation>
</comment>
<keyword evidence="9 12" id="KW-0472">Membrane</keyword>
<dbReference type="SUPFAM" id="SSF52058">
    <property type="entry name" value="L domain-like"/>
    <property type="match status" value="2"/>
</dbReference>
<evidence type="ECO:0000259" key="14">
    <source>
        <dbReference type="Pfam" id="PF08263"/>
    </source>
</evidence>
<dbReference type="InterPro" id="IPR046956">
    <property type="entry name" value="RLP23-like"/>
</dbReference>
<feature type="signal peptide" evidence="13">
    <location>
        <begin position="1"/>
        <end position="21"/>
    </location>
</feature>
<evidence type="ECO:0000313" key="16">
    <source>
        <dbReference type="EMBL" id="KAL2334685.1"/>
    </source>
</evidence>
<evidence type="ECO:0000313" key="17">
    <source>
        <dbReference type="Proteomes" id="UP001603857"/>
    </source>
</evidence>
<feature type="domain" description="Leucine-rich repeat-containing N-terminal plant-type" evidence="14">
    <location>
        <begin position="37"/>
        <end position="74"/>
    </location>
</feature>
<evidence type="ECO:0008006" key="18">
    <source>
        <dbReference type="Google" id="ProtNLM"/>
    </source>
</evidence>
<dbReference type="Pfam" id="PF00560">
    <property type="entry name" value="LRR_1"/>
    <property type="match status" value="4"/>
</dbReference>
<evidence type="ECO:0000256" key="2">
    <source>
        <dbReference type="ARBA" id="ARBA00009592"/>
    </source>
</evidence>
<keyword evidence="4" id="KW-0433">Leucine-rich repeat</keyword>
<proteinExistence type="inferred from homology"/>
<dbReference type="InterPro" id="IPR032675">
    <property type="entry name" value="LRR_dom_sf"/>
</dbReference>
<evidence type="ECO:0000256" key="4">
    <source>
        <dbReference type="ARBA" id="ARBA00022614"/>
    </source>
</evidence>
<evidence type="ECO:0000256" key="5">
    <source>
        <dbReference type="ARBA" id="ARBA00022692"/>
    </source>
</evidence>
<evidence type="ECO:0000256" key="7">
    <source>
        <dbReference type="ARBA" id="ARBA00022737"/>
    </source>
</evidence>
<dbReference type="SMART" id="SM00369">
    <property type="entry name" value="LRR_TYP"/>
    <property type="match status" value="11"/>
</dbReference>
<evidence type="ECO:0000256" key="12">
    <source>
        <dbReference type="SAM" id="Phobius"/>
    </source>
</evidence>
<dbReference type="SUPFAM" id="SSF52047">
    <property type="entry name" value="RNI-like"/>
    <property type="match status" value="1"/>
</dbReference>
<evidence type="ECO:0000256" key="8">
    <source>
        <dbReference type="ARBA" id="ARBA00022989"/>
    </source>
</evidence>
<protein>
    <recommendedName>
        <fullName evidence="18">Leucine-rich repeat-containing N-terminal plant-type domain-containing protein</fullName>
    </recommendedName>
</protein>
<evidence type="ECO:0000256" key="13">
    <source>
        <dbReference type="SAM" id="SignalP"/>
    </source>
</evidence>
<keyword evidence="3" id="KW-1003">Cell membrane</keyword>
<dbReference type="EMBL" id="JBGMDY010000005">
    <property type="protein sequence ID" value="KAL2334685.1"/>
    <property type="molecule type" value="Genomic_DNA"/>
</dbReference>
<dbReference type="PROSITE" id="PS51450">
    <property type="entry name" value="LRR"/>
    <property type="match status" value="1"/>
</dbReference>
<evidence type="ECO:0000256" key="10">
    <source>
        <dbReference type="ARBA" id="ARBA00023170"/>
    </source>
</evidence>
<evidence type="ECO:0000256" key="9">
    <source>
        <dbReference type="ARBA" id="ARBA00023136"/>
    </source>
</evidence>
<keyword evidence="11" id="KW-0325">Glycoprotein</keyword>
<evidence type="ECO:0000259" key="15">
    <source>
        <dbReference type="Pfam" id="PF23598"/>
    </source>
</evidence>